<sequence>MKLALTLLILTCLLAIPAKPAEAHQPRLVTEDTVTIKKPEVSQAFYGTLQGEPAKFLIDGQEEFNLFVSILVPDLPDSRRDFMVDVFRVNNEDATLLFGLDGKEYNWEPFFRTGLWADNYFSGGPRKKENCTRPGPLQIKWGTHPGTNSGKKTCLTGGGGRNLFLP</sequence>
<evidence type="ECO:0000313" key="3">
    <source>
        <dbReference type="Proteomes" id="UP000006443"/>
    </source>
</evidence>
<accession>C0GJ65</accession>
<reference evidence="2 3" key="1">
    <citation type="submission" date="2009-02" db="EMBL/GenBank/DDBJ databases">
        <title>Sequencing of the draft genome and assembly of Dethiobacter alkaliphilus AHT 1.</title>
        <authorList>
            <consortium name="US DOE Joint Genome Institute (JGI-PGF)"/>
            <person name="Lucas S."/>
            <person name="Copeland A."/>
            <person name="Lapidus A."/>
            <person name="Glavina del Rio T."/>
            <person name="Dalin E."/>
            <person name="Tice H."/>
            <person name="Bruce D."/>
            <person name="Goodwin L."/>
            <person name="Pitluck S."/>
            <person name="Larimer F."/>
            <person name="Land M.L."/>
            <person name="Hauser L."/>
            <person name="Muyzer G."/>
        </authorList>
    </citation>
    <scope>NUCLEOTIDE SEQUENCE [LARGE SCALE GENOMIC DNA]</scope>
    <source>
        <strain evidence="2 3">AHT 1</strain>
    </source>
</reference>
<dbReference type="Proteomes" id="UP000006443">
    <property type="component" value="Unassembled WGS sequence"/>
</dbReference>
<name>C0GJ65_DETAL</name>
<keyword evidence="3" id="KW-1185">Reference proteome</keyword>
<evidence type="ECO:0000256" key="1">
    <source>
        <dbReference type="SAM" id="SignalP"/>
    </source>
</evidence>
<feature type="signal peptide" evidence="1">
    <location>
        <begin position="1"/>
        <end position="23"/>
    </location>
</feature>
<proteinExistence type="predicted"/>
<evidence type="ECO:0000313" key="2">
    <source>
        <dbReference type="EMBL" id="EEG76550.1"/>
    </source>
</evidence>
<dbReference type="EMBL" id="ACJM01000015">
    <property type="protein sequence ID" value="EEG76550.1"/>
    <property type="molecule type" value="Genomic_DNA"/>
</dbReference>
<gene>
    <name evidence="2" type="ORF">DealDRAFT_2524</name>
</gene>
<comment type="caution">
    <text evidence="2">The sequence shown here is derived from an EMBL/GenBank/DDBJ whole genome shotgun (WGS) entry which is preliminary data.</text>
</comment>
<dbReference type="OrthoDB" id="2380953at2"/>
<dbReference type="AlphaFoldDB" id="C0GJ65"/>
<feature type="chain" id="PRO_5002897119" evidence="1">
    <location>
        <begin position="24"/>
        <end position="166"/>
    </location>
</feature>
<dbReference type="RefSeq" id="WP_008518011.1">
    <property type="nucleotide sequence ID" value="NZ_ACJM01000015.1"/>
</dbReference>
<protein>
    <submittedName>
        <fullName evidence="2">Uncharacterized protein</fullName>
    </submittedName>
</protein>
<organism evidence="2 3">
    <name type="scientific">Dethiobacter alkaliphilus AHT 1</name>
    <dbReference type="NCBI Taxonomy" id="555088"/>
    <lineage>
        <taxon>Bacteria</taxon>
        <taxon>Bacillati</taxon>
        <taxon>Bacillota</taxon>
        <taxon>Dethiobacteria</taxon>
        <taxon>Dethiobacterales</taxon>
        <taxon>Dethiobacteraceae</taxon>
        <taxon>Dethiobacter</taxon>
    </lineage>
</organism>
<keyword evidence="1" id="KW-0732">Signal</keyword>